<evidence type="ECO:0000313" key="1">
    <source>
        <dbReference type="EMBL" id="KYP42678.1"/>
    </source>
</evidence>
<protein>
    <submittedName>
        <fullName evidence="1">Uncharacterized protein</fullName>
    </submittedName>
</protein>
<name>A0A151RJF1_CAJCA</name>
<dbReference type="OMA" id="FEIMTEA"/>
<dbReference type="Gramene" id="C.cajan_36136.t">
    <property type="protein sequence ID" value="C.cajan_36136.t.cds1"/>
    <property type="gene ID" value="C.cajan_36136"/>
</dbReference>
<sequence>MVSPLHFLSSTIWKCGVISKISASTPKNPFLPSLEPSNLNKPPSFFLTLNRSRLQISSNFEIMTEAGFFDVNRISFLRTVSSNKPDRSKPVEKEIISKAFKLLGLACSCFGSAIGPPFSQASNTPSAASRVASSSFSVAIIVGFCNPFLNQELSIILAIDILVLGFVSSILDNNRRTSGANHLGNLNSPLPIFLYISIRFESWNGR</sequence>
<reference evidence="1" key="1">
    <citation type="journal article" date="2012" name="Nat. Biotechnol.">
        <title>Draft genome sequence of pigeonpea (Cajanus cajan), an orphan legume crop of resource-poor farmers.</title>
        <authorList>
            <person name="Varshney R.K."/>
            <person name="Chen W."/>
            <person name="Li Y."/>
            <person name="Bharti A.K."/>
            <person name="Saxena R.K."/>
            <person name="Schlueter J.A."/>
            <person name="Donoghue M.T."/>
            <person name="Azam S."/>
            <person name="Fan G."/>
            <person name="Whaley A.M."/>
            <person name="Farmer A.D."/>
            <person name="Sheridan J."/>
            <person name="Iwata A."/>
            <person name="Tuteja R."/>
            <person name="Penmetsa R.V."/>
            <person name="Wu W."/>
            <person name="Upadhyaya H.D."/>
            <person name="Yang S.P."/>
            <person name="Shah T."/>
            <person name="Saxena K.B."/>
            <person name="Michael T."/>
            <person name="McCombie W.R."/>
            <person name="Yang B."/>
            <person name="Zhang G."/>
            <person name="Yang H."/>
            <person name="Wang J."/>
            <person name="Spillane C."/>
            <person name="Cook D.R."/>
            <person name="May G.D."/>
            <person name="Xu X."/>
            <person name="Jackson S.A."/>
        </authorList>
    </citation>
    <scope>NUCLEOTIDE SEQUENCE [LARGE SCALE GENOMIC DNA]</scope>
</reference>
<accession>A0A151RJF1</accession>
<dbReference type="Proteomes" id="UP000075243">
    <property type="component" value="Unassembled WGS sequence"/>
</dbReference>
<dbReference type="AlphaFoldDB" id="A0A151RJF1"/>
<evidence type="ECO:0000313" key="2">
    <source>
        <dbReference type="Proteomes" id="UP000075243"/>
    </source>
</evidence>
<gene>
    <name evidence="1" type="ORF">KK1_035922</name>
</gene>
<keyword evidence="2" id="KW-1185">Reference proteome</keyword>
<organism evidence="1 2">
    <name type="scientific">Cajanus cajan</name>
    <name type="common">Pigeon pea</name>
    <name type="synonym">Cajanus indicus</name>
    <dbReference type="NCBI Taxonomy" id="3821"/>
    <lineage>
        <taxon>Eukaryota</taxon>
        <taxon>Viridiplantae</taxon>
        <taxon>Streptophyta</taxon>
        <taxon>Embryophyta</taxon>
        <taxon>Tracheophyta</taxon>
        <taxon>Spermatophyta</taxon>
        <taxon>Magnoliopsida</taxon>
        <taxon>eudicotyledons</taxon>
        <taxon>Gunneridae</taxon>
        <taxon>Pentapetalae</taxon>
        <taxon>rosids</taxon>
        <taxon>fabids</taxon>
        <taxon>Fabales</taxon>
        <taxon>Fabaceae</taxon>
        <taxon>Papilionoideae</taxon>
        <taxon>50 kb inversion clade</taxon>
        <taxon>NPAAA clade</taxon>
        <taxon>indigoferoid/millettioid clade</taxon>
        <taxon>Phaseoleae</taxon>
        <taxon>Cajanus</taxon>
    </lineage>
</organism>
<dbReference type="EMBL" id="KQ483706">
    <property type="protein sequence ID" value="KYP42678.1"/>
    <property type="molecule type" value="Genomic_DNA"/>
</dbReference>
<proteinExistence type="predicted"/>